<evidence type="ECO:0008006" key="5">
    <source>
        <dbReference type="Google" id="ProtNLM"/>
    </source>
</evidence>
<evidence type="ECO:0000256" key="2">
    <source>
        <dbReference type="SAM" id="SignalP"/>
    </source>
</evidence>
<evidence type="ECO:0000313" key="4">
    <source>
        <dbReference type="Proteomes" id="UP000092125"/>
    </source>
</evidence>
<feature type="signal peptide" evidence="2">
    <location>
        <begin position="1"/>
        <end position="17"/>
    </location>
</feature>
<reference evidence="3 4" key="1">
    <citation type="submission" date="2016-05" db="EMBL/GenBank/DDBJ databases">
        <title>Draft Genome Sequences of Stenotrophomonas maltophilia Strains Sm32COP, Sm41DVV, Sm46PAILV, SmF3, SmF22, SmSOFb1 and SmCVFa1, Isolated from Different Manures, in France.</title>
        <authorList>
            <person name="Nazaret S."/>
            <person name="Bodilis J."/>
        </authorList>
    </citation>
    <scope>NUCLEOTIDE SEQUENCE [LARGE SCALE GENOMIC DNA]</scope>
    <source>
        <strain evidence="3 4">Sm41DVV</strain>
    </source>
</reference>
<dbReference type="RefSeq" id="WP_053515748.1">
    <property type="nucleotide sequence ID" value="NZ_CAXOQU010000233.1"/>
</dbReference>
<evidence type="ECO:0000256" key="1">
    <source>
        <dbReference type="SAM" id="MobiDB-lite"/>
    </source>
</evidence>
<feature type="compositionally biased region" description="Basic and acidic residues" evidence="1">
    <location>
        <begin position="45"/>
        <end position="70"/>
    </location>
</feature>
<evidence type="ECO:0000313" key="3">
    <source>
        <dbReference type="EMBL" id="OBU62978.1"/>
    </source>
</evidence>
<dbReference type="EMBL" id="LYVI01000002">
    <property type="protein sequence ID" value="OBU62978.1"/>
    <property type="molecule type" value="Genomic_DNA"/>
</dbReference>
<gene>
    <name evidence="3" type="ORF">A9K56_04850</name>
</gene>
<dbReference type="PROSITE" id="PS51257">
    <property type="entry name" value="PROKAR_LIPOPROTEIN"/>
    <property type="match status" value="1"/>
</dbReference>
<name>A0AAP7GUY8_STEMA</name>
<protein>
    <recommendedName>
        <fullName evidence="5">Lipoprotein</fullName>
    </recommendedName>
</protein>
<sequence length="70" mass="7526">MRILILSVLLSATVLLAGCQRPPAPDPERPPEPQALARAAQQPIDRARAVQKTVDDGAERERSAEADAAR</sequence>
<feature type="chain" id="PRO_5043020841" description="Lipoprotein" evidence="2">
    <location>
        <begin position="18"/>
        <end position="70"/>
    </location>
</feature>
<dbReference type="Proteomes" id="UP000092125">
    <property type="component" value="Unassembled WGS sequence"/>
</dbReference>
<comment type="caution">
    <text evidence="3">The sequence shown here is derived from an EMBL/GenBank/DDBJ whole genome shotgun (WGS) entry which is preliminary data.</text>
</comment>
<feature type="region of interest" description="Disordered" evidence="1">
    <location>
        <begin position="21"/>
        <end position="70"/>
    </location>
</feature>
<keyword evidence="2" id="KW-0732">Signal</keyword>
<accession>A0AAP7GUY8</accession>
<proteinExistence type="predicted"/>
<organism evidence="3 4">
    <name type="scientific">Stenotrophomonas maltophilia</name>
    <name type="common">Pseudomonas maltophilia</name>
    <name type="synonym">Xanthomonas maltophilia</name>
    <dbReference type="NCBI Taxonomy" id="40324"/>
    <lineage>
        <taxon>Bacteria</taxon>
        <taxon>Pseudomonadati</taxon>
        <taxon>Pseudomonadota</taxon>
        <taxon>Gammaproteobacteria</taxon>
        <taxon>Lysobacterales</taxon>
        <taxon>Lysobacteraceae</taxon>
        <taxon>Stenotrophomonas</taxon>
        <taxon>Stenotrophomonas maltophilia group</taxon>
    </lineage>
</organism>
<dbReference type="AlphaFoldDB" id="A0AAP7GUY8"/>